<reference evidence="1 2" key="2">
    <citation type="journal article" date="2016" name="Microb. Ecol.">
        <title>Genome Characteristics of a Novel Type I Methanotroph (Sn10-6) Isolated from a Flooded Indian Rice Field.</title>
        <authorList>
            <person name="Rahalkar M.C."/>
            <person name="Pandit P.S."/>
            <person name="Dhakephalkar P.K."/>
            <person name="Pore S."/>
            <person name="Arora P."/>
            <person name="Kapse N."/>
        </authorList>
    </citation>
    <scope>NUCLEOTIDE SEQUENCE [LARGE SCALE GENOMIC DNA]</scope>
    <source>
        <strain evidence="1 2">Sn10-6</strain>
    </source>
</reference>
<accession>A0A0F3IGM3</accession>
<name>A0A0F3IGM3_9GAMM</name>
<gene>
    <name evidence="1" type="ORF">VZ94_14745</name>
</gene>
<dbReference type="Gene3D" id="3.30.70.120">
    <property type="match status" value="1"/>
</dbReference>
<dbReference type="PATRIC" id="fig|1632867.3.peg.1488"/>
<dbReference type="OrthoDB" id="8537254at2"/>
<dbReference type="InterPro" id="IPR015867">
    <property type="entry name" value="N-reg_PII/ATP_PRibTrfase_C"/>
</dbReference>
<keyword evidence="2" id="KW-1185">Reference proteome</keyword>
<dbReference type="AlphaFoldDB" id="A0A0F3IGM3"/>
<organism evidence="1 2">
    <name type="scientific">Methylocucumis oryzae</name>
    <dbReference type="NCBI Taxonomy" id="1632867"/>
    <lineage>
        <taxon>Bacteria</taxon>
        <taxon>Pseudomonadati</taxon>
        <taxon>Pseudomonadota</taxon>
        <taxon>Gammaproteobacteria</taxon>
        <taxon>Methylococcales</taxon>
        <taxon>Methylococcaceae</taxon>
        <taxon>Methylocucumis</taxon>
    </lineage>
</organism>
<proteinExistence type="predicted"/>
<dbReference type="RefSeq" id="WP_045779811.1">
    <property type="nucleotide sequence ID" value="NZ_LAJX01000154.1"/>
</dbReference>
<evidence type="ECO:0000313" key="2">
    <source>
        <dbReference type="Proteomes" id="UP000033684"/>
    </source>
</evidence>
<dbReference type="Pfam" id="PF11582">
    <property type="entry name" value="DUF3240"/>
    <property type="match status" value="1"/>
</dbReference>
<evidence type="ECO:0008006" key="3">
    <source>
        <dbReference type="Google" id="ProtNLM"/>
    </source>
</evidence>
<sequence>MHQDYLVTLNAPPSLEEAIVDCLLLLEAEHGFSSFQVNAHHHQNQGLSLAEQVSGRQKRIRFQMYLAAETLPLLLAQLKQEFSGAGIQFWVMPVIEKGVI</sequence>
<protein>
    <recommendedName>
        <fullName evidence="3">DUF3240 domain-containing protein</fullName>
    </recommendedName>
</protein>
<dbReference type="InterPro" id="IPR021634">
    <property type="entry name" value="DUF3240"/>
</dbReference>
<reference evidence="2" key="1">
    <citation type="submission" date="2015-03" db="EMBL/GenBank/DDBJ databases">
        <title>Draft genome sequence of a novel methanotroph (Sn10-6) isolated from flooded ricefield rhizosphere in India.</title>
        <authorList>
            <person name="Pandit P.S."/>
            <person name="Pore S.D."/>
            <person name="Arora P."/>
            <person name="Kapse N.G."/>
            <person name="Dhakephalkar P.K."/>
            <person name="Rahalkar M.C."/>
        </authorList>
    </citation>
    <scope>NUCLEOTIDE SEQUENCE [LARGE SCALE GENOMIC DNA]</scope>
    <source>
        <strain evidence="2">Sn10-6</strain>
    </source>
</reference>
<evidence type="ECO:0000313" key="1">
    <source>
        <dbReference type="EMBL" id="KJV05911.1"/>
    </source>
</evidence>
<dbReference type="Proteomes" id="UP000033684">
    <property type="component" value="Unassembled WGS sequence"/>
</dbReference>
<comment type="caution">
    <text evidence="1">The sequence shown here is derived from an EMBL/GenBank/DDBJ whole genome shotgun (WGS) entry which is preliminary data.</text>
</comment>
<dbReference type="EMBL" id="LAJX01000154">
    <property type="protein sequence ID" value="KJV05911.1"/>
    <property type="molecule type" value="Genomic_DNA"/>
</dbReference>